<dbReference type="RefSeq" id="WP_406787674.1">
    <property type="nucleotide sequence ID" value="NZ_JBJIAA010000008.1"/>
</dbReference>
<dbReference type="InterPro" id="IPR000160">
    <property type="entry name" value="GGDEF_dom"/>
</dbReference>
<feature type="transmembrane region" description="Helical" evidence="1">
    <location>
        <begin position="204"/>
        <end position="225"/>
    </location>
</feature>
<feature type="transmembrane region" description="Helical" evidence="1">
    <location>
        <begin position="33"/>
        <end position="50"/>
    </location>
</feature>
<dbReference type="InterPro" id="IPR035965">
    <property type="entry name" value="PAS-like_dom_sf"/>
</dbReference>
<keyword evidence="4" id="KW-0808">Transferase</keyword>
<protein>
    <submittedName>
        <fullName evidence="4">Diguanylate cyclase</fullName>
        <ecNumber evidence="4">2.7.7.65</ecNumber>
    </submittedName>
</protein>
<keyword evidence="5" id="KW-1185">Reference proteome</keyword>
<dbReference type="InterPro" id="IPR029787">
    <property type="entry name" value="Nucleotide_cyclase"/>
</dbReference>
<evidence type="ECO:0000259" key="3">
    <source>
        <dbReference type="PROSITE" id="PS50887"/>
    </source>
</evidence>
<keyword evidence="1" id="KW-0472">Membrane</keyword>
<keyword evidence="4" id="KW-0548">Nucleotidyltransferase</keyword>
<evidence type="ECO:0000256" key="1">
    <source>
        <dbReference type="SAM" id="Phobius"/>
    </source>
</evidence>
<dbReference type="SMART" id="SM00267">
    <property type="entry name" value="GGDEF"/>
    <property type="match status" value="1"/>
</dbReference>
<reference evidence="4 5" key="1">
    <citation type="submission" date="2024-11" db="EMBL/GenBank/DDBJ databases">
        <authorList>
            <person name="Heng Y.C."/>
            <person name="Lim A.C.H."/>
            <person name="Lee J.K.Y."/>
            <person name="Kittelmann S."/>
        </authorList>
    </citation>
    <scope>NUCLEOTIDE SEQUENCE [LARGE SCALE GENOMIC DNA]</scope>
    <source>
        <strain evidence="4 5">WILCCON 0114</strain>
    </source>
</reference>
<dbReference type="Gene3D" id="3.30.450.20">
    <property type="entry name" value="PAS domain"/>
    <property type="match status" value="1"/>
</dbReference>
<keyword evidence="1" id="KW-1133">Transmembrane helix</keyword>
<feature type="domain" description="GGDEF" evidence="3">
    <location>
        <begin position="386"/>
        <end position="512"/>
    </location>
</feature>
<feature type="transmembrane region" description="Helical" evidence="1">
    <location>
        <begin position="94"/>
        <end position="112"/>
    </location>
</feature>
<dbReference type="PROSITE" id="PS50113">
    <property type="entry name" value="PAC"/>
    <property type="match status" value="1"/>
</dbReference>
<evidence type="ECO:0000259" key="2">
    <source>
        <dbReference type="PROSITE" id="PS50113"/>
    </source>
</evidence>
<dbReference type="Proteomes" id="UP001623592">
    <property type="component" value="Unassembled WGS sequence"/>
</dbReference>
<organism evidence="4 5">
    <name type="scientific">Clostridium neuense</name>
    <dbReference type="NCBI Taxonomy" id="1728934"/>
    <lineage>
        <taxon>Bacteria</taxon>
        <taxon>Bacillati</taxon>
        <taxon>Bacillota</taxon>
        <taxon>Clostridia</taxon>
        <taxon>Eubacteriales</taxon>
        <taxon>Clostridiaceae</taxon>
        <taxon>Clostridium</taxon>
    </lineage>
</organism>
<dbReference type="InterPro" id="IPR043128">
    <property type="entry name" value="Rev_trsase/Diguanyl_cyclase"/>
</dbReference>
<dbReference type="SUPFAM" id="SSF55785">
    <property type="entry name" value="PYP-like sensor domain (PAS domain)"/>
    <property type="match status" value="1"/>
</dbReference>
<dbReference type="PROSITE" id="PS50887">
    <property type="entry name" value="GGDEF"/>
    <property type="match status" value="1"/>
</dbReference>
<dbReference type="GO" id="GO:0052621">
    <property type="term" value="F:diguanylate cyclase activity"/>
    <property type="evidence" value="ECO:0007669"/>
    <property type="project" value="UniProtKB-EC"/>
</dbReference>
<dbReference type="NCBIfam" id="TIGR00229">
    <property type="entry name" value="sensory_box"/>
    <property type="match status" value="1"/>
</dbReference>
<dbReference type="Gene3D" id="3.30.70.270">
    <property type="match status" value="1"/>
</dbReference>
<dbReference type="CDD" id="cd01949">
    <property type="entry name" value="GGDEF"/>
    <property type="match status" value="1"/>
</dbReference>
<comment type="caution">
    <text evidence="4">The sequence shown here is derived from an EMBL/GenBank/DDBJ whole genome shotgun (WGS) entry which is preliminary data.</text>
</comment>
<dbReference type="SUPFAM" id="SSF55073">
    <property type="entry name" value="Nucleotide cyclase"/>
    <property type="match status" value="1"/>
</dbReference>
<evidence type="ECO:0000313" key="5">
    <source>
        <dbReference type="Proteomes" id="UP001623592"/>
    </source>
</evidence>
<accession>A0ABW8TH45</accession>
<gene>
    <name evidence="4" type="ORF">ACJDT4_11345</name>
</gene>
<dbReference type="InterPro" id="IPR000014">
    <property type="entry name" value="PAS"/>
</dbReference>
<dbReference type="PANTHER" id="PTHR45138">
    <property type="entry name" value="REGULATORY COMPONENTS OF SENSORY TRANSDUCTION SYSTEM"/>
    <property type="match status" value="1"/>
</dbReference>
<proteinExistence type="predicted"/>
<sequence length="512" mass="58270">MQPYIAILIISAFIFLACFKFLWSNLGVTGRKIIALSILLVAMWNGIYAAELLNHNLKTKILLFSIKYVIIVYIPVLWLIATSEFTEKGEFPKYSKIVFFIIPTIAAVIILSNPYSNLFAYDFNIELKNGFNILTKKLGDWFWVDTAYNYLINIINMAILLRATLSKGYFARKQAIGIIIGISFPIFSNIISTLSMQLANGIDFTPVSFLFSVLITGFAVIQYGFMNIVPIAREYVFEDMDELMIVMDINKKIIDINKKALNAFNTTSSNILGKPIKKISSEISNYDFSSLQNNPLKVQFKRNLYGREIYYYGSIKAIKSNSSEIIGYLLLLQDITQLTKVQNRLKKLNAKLYKESIMDGLTSLYNKKHITRLLSDEINAVAVTKKTLTIGIMDIDFFKKINDKYGHLVGDEVLKKVSKIIKSQAKGNIKIGRFGGEEFLIIMPGMALEAAAKLCNEIREKIEACEFEYKNLRVTTSIGLAEFKEDDINELIKIADDFLYKAKENGRNRIEF</sequence>
<dbReference type="EC" id="2.7.7.65" evidence="4"/>
<feature type="transmembrane region" description="Helical" evidence="1">
    <location>
        <begin position="6"/>
        <end position="26"/>
    </location>
</feature>
<dbReference type="InterPro" id="IPR050469">
    <property type="entry name" value="Diguanylate_Cyclase"/>
</dbReference>
<feature type="transmembrane region" description="Helical" evidence="1">
    <location>
        <begin position="147"/>
        <end position="165"/>
    </location>
</feature>
<feature type="domain" description="PAC" evidence="2">
    <location>
        <begin position="294"/>
        <end position="347"/>
    </location>
</feature>
<evidence type="ECO:0000313" key="4">
    <source>
        <dbReference type="EMBL" id="MFL0251018.1"/>
    </source>
</evidence>
<feature type="transmembrane region" description="Helical" evidence="1">
    <location>
        <begin position="177"/>
        <end position="198"/>
    </location>
</feature>
<dbReference type="InterPro" id="IPR000700">
    <property type="entry name" value="PAS-assoc_C"/>
</dbReference>
<dbReference type="NCBIfam" id="TIGR00254">
    <property type="entry name" value="GGDEF"/>
    <property type="match status" value="1"/>
</dbReference>
<dbReference type="Pfam" id="PF00990">
    <property type="entry name" value="GGDEF"/>
    <property type="match status" value="1"/>
</dbReference>
<feature type="transmembrane region" description="Helical" evidence="1">
    <location>
        <begin position="62"/>
        <end position="82"/>
    </location>
</feature>
<name>A0ABW8TH45_9CLOT</name>
<dbReference type="CDD" id="cd00130">
    <property type="entry name" value="PAS"/>
    <property type="match status" value="1"/>
</dbReference>
<dbReference type="Pfam" id="PF16927">
    <property type="entry name" value="HisKA_7TM"/>
    <property type="match status" value="1"/>
</dbReference>
<keyword evidence="1" id="KW-0812">Transmembrane</keyword>
<dbReference type="EMBL" id="JBJIAA010000008">
    <property type="protein sequence ID" value="MFL0251018.1"/>
    <property type="molecule type" value="Genomic_DNA"/>
</dbReference>
<dbReference type="PANTHER" id="PTHR45138:SF9">
    <property type="entry name" value="DIGUANYLATE CYCLASE DGCM-RELATED"/>
    <property type="match status" value="1"/>
</dbReference>
<dbReference type="InterPro" id="IPR031621">
    <property type="entry name" value="HisKA_7TM"/>
</dbReference>